<evidence type="ECO:0000313" key="5">
    <source>
        <dbReference type="EMBL" id="KAK0542469.1"/>
    </source>
</evidence>
<feature type="region of interest" description="Disordered" evidence="3">
    <location>
        <begin position="1"/>
        <end position="31"/>
    </location>
</feature>
<feature type="compositionally biased region" description="Basic and acidic residues" evidence="3">
    <location>
        <begin position="147"/>
        <end position="158"/>
    </location>
</feature>
<gene>
    <name evidence="5" type="primary">ssr2_3</name>
    <name evidence="5" type="ORF">OC846_006728</name>
</gene>
<evidence type="ECO:0000259" key="4">
    <source>
        <dbReference type="Pfam" id="PF16495"/>
    </source>
</evidence>
<keyword evidence="1" id="KW-0539">Nucleus</keyword>
<organism evidence="5 6">
    <name type="scientific">Tilletia horrida</name>
    <dbReference type="NCBI Taxonomy" id="155126"/>
    <lineage>
        <taxon>Eukaryota</taxon>
        <taxon>Fungi</taxon>
        <taxon>Dikarya</taxon>
        <taxon>Basidiomycota</taxon>
        <taxon>Ustilaginomycotina</taxon>
        <taxon>Exobasidiomycetes</taxon>
        <taxon>Tilletiales</taxon>
        <taxon>Tilletiaceae</taxon>
        <taxon>Tilletia</taxon>
    </lineage>
</organism>
<dbReference type="Pfam" id="PF16495">
    <property type="entry name" value="SWIRM-assoc_1"/>
    <property type="match status" value="1"/>
</dbReference>
<feature type="coiled-coil region" evidence="2">
    <location>
        <begin position="200"/>
        <end position="239"/>
    </location>
</feature>
<dbReference type="InterPro" id="IPR032451">
    <property type="entry name" value="SMARCC_C"/>
</dbReference>
<dbReference type="EMBL" id="JAPDMZ010000519">
    <property type="protein sequence ID" value="KAK0542469.1"/>
    <property type="molecule type" value="Genomic_DNA"/>
</dbReference>
<dbReference type="AlphaFoldDB" id="A0AAN6GIA8"/>
<dbReference type="GO" id="GO:0042393">
    <property type="term" value="F:histone binding"/>
    <property type="evidence" value="ECO:0007669"/>
    <property type="project" value="TreeGrafter"/>
</dbReference>
<dbReference type="Proteomes" id="UP001176517">
    <property type="component" value="Unassembled WGS sequence"/>
</dbReference>
<evidence type="ECO:0000256" key="2">
    <source>
        <dbReference type="SAM" id="Coils"/>
    </source>
</evidence>
<evidence type="ECO:0000256" key="1">
    <source>
        <dbReference type="ARBA" id="ARBA00023242"/>
    </source>
</evidence>
<sequence>MPIGDPYLDEGLGSGNTNGTSAPSGKLVNGSAKSVKQSELGMLRYARDPKLGIPCSLAANPVMSVVAFLAGAVSPAVAAAAAQSALEELTEAVRKRVAAEKTAERQEYRRSVSTSTTAAAKEAAELADGKIEVSVSSDAKAAITNQKEQDKNEADHTSKAQQDSPDADGTEAGKAVPRSAVERATAVALEAAAVKAQILANVEERECQRLAEQVIDAQLRKMEIKMQQFEELDSLLEAERRSIEAGRRQLYLDRLAVQRQLGMVTKLLRKAQMNPSGLRLADVQEAASGAIGLPGQGTVVREAMPYRLRWKWAGGSAKRCVWPDWLGFFVKSGVESANLGI</sequence>
<protein>
    <submittedName>
        <fullName evidence="5">SWI/SNF and RSC complex subunit Ssr2</fullName>
    </submittedName>
</protein>
<feature type="region of interest" description="Disordered" evidence="3">
    <location>
        <begin position="144"/>
        <end position="178"/>
    </location>
</feature>
<dbReference type="PANTHER" id="PTHR12802">
    <property type="entry name" value="SWI/SNF COMPLEX-RELATED"/>
    <property type="match status" value="1"/>
</dbReference>
<comment type="caution">
    <text evidence="5">The sequence shown here is derived from an EMBL/GenBank/DDBJ whole genome shotgun (WGS) entry which is preliminary data.</text>
</comment>
<evidence type="ECO:0000313" key="6">
    <source>
        <dbReference type="Proteomes" id="UP001176517"/>
    </source>
</evidence>
<proteinExistence type="predicted"/>
<evidence type="ECO:0000256" key="3">
    <source>
        <dbReference type="SAM" id="MobiDB-lite"/>
    </source>
</evidence>
<dbReference type="GO" id="GO:0045893">
    <property type="term" value="P:positive regulation of DNA-templated transcription"/>
    <property type="evidence" value="ECO:0007669"/>
    <property type="project" value="TreeGrafter"/>
</dbReference>
<dbReference type="GO" id="GO:0016514">
    <property type="term" value="C:SWI/SNF complex"/>
    <property type="evidence" value="ECO:0007669"/>
    <property type="project" value="TreeGrafter"/>
</dbReference>
<reference evidence="5" key="1">
    <citation type="journal article" date="2023" name="PhytoFront">
        <title>Draft Genome Resources of Seven Strains of Tilletia horrida, Causal Agent of Kernel Smut of Rice.</title>
        <authorList>
            <person name="Khanal S."/>
            <person name="Antony Babu S."/>
            <person name="Zhou X.G."/>
        </authorList>
    </citation>
    <scope>NUCLEOTIDE SEQUENCE</scope>
    <source>
        <strain evidence="5">TX6</strain>
    </source>
</reference>
<accession>A0AAN6GIA8</accession>
<keyword evidence="6" id="KW-1185">Reference proteome</keyword>
<dbReference type="PANTHER" id="PTHR12802:SF41">
    <property type="entry name" value="BRAHMA ASSOCIATED PROTEIN 155 KDA"/>
    <property type="match status" value="1"/>
</dbReference>
<dbReference type="GO" id="GO:0003677">
    <property type="term" value="F:DNA binding"/>
    <property type="evidence" value="ECO:0007669"/>
    <property type="project" value="TreeGrafter"/>
</dbReference>
<name>A0AAN6GIA8_9BASI</name>
<keyword evidence="2" id="KW-0175">Coiled coil</keyword>
<feature type="domain" description="SMARCC C-terminal" evidence="4">
    <location>
        <begin position="187"/>
        <end position="266"/>
    </location>
</feature>